<dbReference type="GO" id="GO:0005739">
    <property type="term" value="C:mitochondrion"/>
    <property type="evidence" value="ECO:0007669"/>
    <property type="project" value="TreeGrafter"/>
</dbReference>
<dbReference type="SMART" id="SM00450">
    <property type="entry name" value="RHOD"/>
    <property type="match status" value="1"/>
</dbReference>
<sequence>KDVLLIDVRNPDEHAATGLIPTAVPLPLPELQAALQEPNMQFQLLNGFPKPSREATNLVMYCKAGVRADMAAQVARALGFKRVRSYKGSWIEW</sequence>
<feature type="non-terminal residue" evidence="2">
    <location>
        <position position="1"/>
    </location>
</feature>
<dbReference type="Proteomes" id="UP000193411">
    <property type="component" value="Unassembled WGS sequence"/>
</dbReference>
<gene>
    <name evidence="2" type="ORF">BCR44DRAFT_101597</name>
</gene>
<accession>A0A1Y2I2T5</accession>
<protein>
    <submittedName>
        <fullName evidence="2">Rhodanese-like domain-containing protein</fullName>
    </submittedName>
</protein>
<comment type="caution">
    <text evidence="2">The sequence shown here is derived from an EMBL/GenBank/DDBJ whole genome shotgun (WGS) entry which is preliminary data.</text>
</comment>
<dbReference type="Pfam" id="PF00581">
    <property type="entry name" value="Rhodanese"/>
    <property type="match status" value="1"/>
</dbReference>
<dbReference type="SUPFAM" id="SSF52821">
    <property type="entry name" value="Rhodanese/Cell cycle control phosphatase"/>
    <property type="match status" value="1"/>
</dbReference>
<dbReference type="PANTHER" id="PTHR44086">
    <property type="entry name" value="THIOSULFATE SULFURTRANSFERASE RDL2, MITOCHONDRIAL-RELATED"/>
    <property type="match status" value="1"/>
</dbReference>
<feature type="non-terminal residue" evidence="2">
    <location>
        <position position="93"/>
    </location>
</feature>
<name>A0A1Y2I2T5_9FUNG</name>
<proteinExistence type="predicted"/>
<dbReference type="PROSITE" id="PS50206">
    <property type="entry name" value="RHODANESE_3"/>
    <property type="match status" value="1"/>
</dbReference>
<dbReference type="OrthoDB" id="566238at2759"/>
<evidence type="ECO:0000313" key="3">
    <source>
        <dbReference type="Proteomes" id="UP000193411"/>
    </source>
</evidence>
<dbReference type="Gene3D" id="3.40.250.10">
    <property type="entry name" value="Rhodanese-like domain"/>
    <property type="match status" value="1"/>
</dbReference>
<keyword evidence="3" id="KW-1185">Reference proteome</keyword>
<dbReference type="EMBL" id="MCFL01000001">
    <property type="protein sequence ID" value="ORZ41175.1"/>
    <property type="molecule type" value="Genomic_DNA"/>
</dbReference>
<reference evidence="2 3" key="1">
    <citation type="submission" date="2016-07" db="EMBL/GenBank/DDBJ databases">
        <title>Pervasive Adenine N6-methylation of Active Genes in Fungi.</title>
        <authorList>
            <consortium name="DOE Joint Genome Institute"/>
            <person name="Mondo S.J."/>
            <person name="Dannebaum R.O."/>
            <person name="Kuo R.C."/>
            <person name="Labutti K."/>
            <person name="Haridas S."/>
            <person name="Kuo A."/>
            <person name="Salamov A."/>
            <person name="Ahrendt S.R."/>
            <person name="Lipzen A."/>
            <person name="Sullivan W."/>
            <person name="Andreopoulos W.B."/>
            <person name="Clum A."/>
            <person name="Lindquist E."/>
            <person name="Daum C."/>
            <person name="Ramamoorthy G.K."/>
            <person name="Gryganskyi A."/>
            <person name="Culley D."/>
            <person name="Magnuson J.K."/>
            <person name="James T.Y."/>
            <person name="O'Malley M.A."/>
            <person name="Stajich J.E."/>
            <person name="Spatafora J.W."/>
            <person name="Visel A."/>
            <person name="Grigoriev I.V."/>
        </authorList>
    </citation>
    <scope>NUCLEOTIDE SEQUENCE [LARGE SCALE GENOMIC DNA]</scope>
    <source>
        <strain evidence="2 3">PL171</strain>
    </source>
</reference>
<dbReference type="GO" id="GO:0004792">
    <property type="term" value="F:thiosulfate-cyanide sulfurtransferase activity"/>
    <property type="evidence" value="ECO:0007669"/>
    <property type="project" value="TreeGrafter"/>
</dbReference>
<feature type="domain" description="Rhodanese" evidence="1">
    <location>
        <begin position="1"/>
        <end position="93"/>
    </location>
</feature>
<dbReference type="PANTHER" id="PTHR44086:SF10">
    <property type="entry name" value="THIOSULFATE SULFURTRANSFERASE_RHODANESE-LIKE DOMAIN-CONTAINING PROTEIN 3"/>
    <property type="match status" value="1"/>
</dbReference>
<organism evidence="2 3">
    <name type="scientific">Catenaria anguillulae PL171</name>
    <dbReference type="NCBI Taxonomy" id="765915"/>
    <lineage>
        <taxon>Eukaryota</taxon>
        <taxon>Fungi</taxon>
        <taxon>Fungi incertae sedis</taxon>
        <taxon>Blastocladiomycota</taxon>
        <taxon>Blastocladiomycetes</taxon>
        <taxon>Blastocladiales</taxon>
        <taxon>Catenariaceae</taxon>
        <taxon>Catenaria</taxon>
    </lineage>
</organism>
<dbReference type="InterPro" id="IPR036873">
    <property type="entry name" value="Rhodanese-like_dom_sf"/>
</dbReference>
<dbReference type="InterPro" id="IPR001763">
    <property type="entry name" value="Rhodanese-like_dom"/>
</dbReference>
<evidence type="ECO:0000313" key="2">
    <source>
        <dbReference type="EMBL" id="ORZ41175.1"/>
    </source>
</evidence>
<dbReference type="AlphaFoldDB" id="A0A1Y2I2T5"/>
<evidence type="ECO:0000259" key="1">
    <source>
        <dbReference type="PROSITE" id="PS50206"/>
    </source>
</evidence>
<dbReference type="STRING" id="765915.A0A1Y2I2T5"/>